<evidence type="ECO:0000313" key="2">
    <source>
        <dbReference type="Proteomes" id="UP001162741"/>
    </source>
</evidence>
<sequence length="164" mass="18784">MKHNIEQLAAAYLATLAKTEERRRYWNEESKAFILQYLTNIAAQYPLPWKAGANETVEGLEAVFIALEHSPSGIAERTPFNLVHKLKAGAFLSFSQNRNGQVVIWMSFPFIDGLQDETPKKETFETVEPEEIDEALIIRNIEKFLIELAQWENDAIDTIGFVRK</sequence>
<gene>
    <name evidence="1" type="ORF">MKQ68_22110</name>
</gene>
<keyword evidence="2" id="KW-1185">Reference proteome</keyword>
<protein>
    <submittedName>
        <fullName evidence="1">Uncharacterized protein</fullName>
    </submittedName>
</protein>
<organism evidence="1 2">
    <name type="scientific">Chitinophaga horti</name>
    <dbReference type="NCBI Taxonomy" id="2920382"/>
    <lineage>
        <taxon>Bacteria</taxon>
        <taxon>Pseudomonadati</taxon>
        <taxon>Bacteroidota</taxon>
        <taxon>Chitinophagia</taxon>
        <taxon>Chitinophagales</taxon>
        <taxon>Chitinophagaceae</taxon>
        <taxon>Chitinophaga</taxon>
    </lineage>
</organism>
<dbReference type="Proteomes" id="UP001162741">
    <property type="component" value="Chromosome"/>
</dbReference>
<accession>A0ABY6IZD9</accession>
<evidence type="ECO:0000313" key="1">
    <source>
        <dbReference type="EMBL" id="UYQ92778.1"/>
    </source>
</evidence>
<dbReference type="RefSeq" id="WP_264280980.1">
    <property type="nucleotide sequence ID" value="NZ_CP107006.1"/>
</dbReference>
<dbReference type="EMBL" id="CP107006">
    <property type="protein sequence ID" value="UYQ92778.1"/>
    <property type="molecule type" value="Genomic_DNA"/>
</dbReference>
<name>A0ABY6IZD9_9BACT</name>
<reference evidence="1" key="1">
    <citation type="submission" date="2022-10" db="EMBL/GenBank/DDBJ databases">
        <title>Chitinophaga sp. nov., isolated from soil.</title>
        <authorList>
            <person name="Jeon C.O."/>
        </authorList>
    </citation>
    <scope>NUCLEOTIDE SEQUENCE</scope>
    <source>
        <strain evidence="1">R8</strain>
    </source>
</reference>
<proteinExistence type="predicted"/>